<accession>A0A2V1JZU6</accession>
<protein>
    <submittedName>
        <fullName evidence="1">Uncharacterized protein</fullName>
    </submittedName>
</protein>
<organism evidence="1 2">
    <name type="scientific">Ancrocorticia populi</name>
    <dbReference type="NCBI Taxonomy" id="2175228"/>
    <lineage>
        <taxon>Bacteria</taxon>
        <taxon>Bacillati</taxon>
        <taxon>Actinomycetota</taxon>
        <taxon>Actinomycetes</taxon>
        <taxon>Actinomycetales</taxon>
        <taxon>Actinomycetaceae</taxon>
        <taxon>Ancrocorticia</taxon>
    </lineage>
</organism>
<keyword evidence="2" id="KW-1185">Reference proteome</keyword>
<dbReference type="Proteomes" id="UP000245283">
    <property type="component" value="Unassembled WGS sequence"/>
</dbReference>
<sequence>MAAKYNLQPNEVVLLKDEHVMHGGFWSSYTDELILTNLNLVLVKKGMFGNSKGNLTFPLNQIKVYGQQAQAVIGKAANDTKVLEVYFVNGEEKFAFQSGGKKKLNDWIGKINQVVTGVEAPVHQDTGMAIPGAAMVADVVNDTLGVFRSAFGSKAKVPVKVTRKCNGCGAPVSGSTGQMIACEYCGSSQQLRG</sequence>
<evidence type="ECO:0000313" key="1">
    <source>
        <dbReference type="EMBL" id="PWF24476.1"/>
    </source>
</evidence>
<dbReference type="OrthoDB" id="5145573at2"/>
<gene>
    <name evidence="1" type="ORF">DD236_10575</name>
</gene>
<name>A0A2V1JZU6_9ACTO</name>
<comment type="caution">
    <text evidence="1">The sequence shown here is derived from an EMBL/GenBank/DDBJ whole genome shotgun (WGS) entry which is preliminary data.</text>
</comment>
<evidence type="ECO:0000313" key="2">
    <source>
        <dbReference type="Proteomes" id="UP000245283"/>
    </source>
</evidence>
<dbReference type="AlphaFoldDB" id="A0A2V1JZU6"/>
<dbReference type="EMBL" id="QETB01000006">
    <property type="protein sequence ID" value="PWF24476.1"/>
    <property type="molecule type" value="Genomic_DNA"/>
</dbReference>
<proteinExistence type="predicted"/>
<dbReference type="RefSeq" id="WP_109094372.1">
    <property type="nucleotide sequence ID" value="NZ_QETB01000006.1"/>
</dbReference>
<reference evidence="2" key="1">
    <citation type="submission" date="2018-05" db="EMBL/GenBank/DDBJ databases">
        <authorList>
            <person name="Li Y."/>
        </authorList>
    </citation>
    <scope>NUCLEOTIDE SEQUENCE [LARGE SCALE GENOMIC DNA]</scope>
    <source>
        <strain evidence="2">sk1b4</strain>
    </source>
</reference>